<dbReference type="InterPro" id="IPR047016">
    <property type="entry name" value="RGS6/7/9/11"/>
</dbReference>
<name>Q59F78_HUMAN</name>
<reference evidence="4" key="1">
    <citation type="submission" date="2005-03" db="EMBL/GenBank/DDBJ databases">
        <title>Homo sapiens protein coding cDNA.</title>
        <authorList>
            <person name="Totoki Y."/>
            <person name="Toyoda A."/>
            <person name="Takeda T."/>
            <person name="Sakaki Y."/>
            <person name="Tanaka A."/>
            <person name="Yokoyama S."/>
            <person name="Ohara O."/>
            <person name="Nagase T."/>
            <person name="Kikuno R.F."/>
        </authorList>
    </citation>
    <scope>NUCLEOTIDE SEQUENCE</scope>
    <source>
        <tissue evidence="4">Spleen</tissue>
    </source>
</reference>
<feature type="domain" description="Regulator of G-protein signalling DHEX" evidence="3">
    <location>
        <begin position="16"/>
        <end position="98"/>
    </location>
</feature>
<dbReference type="PANTHER" id="PTHR45746:SF3">
    <property type="entry name" value="REGULATOR OF G-PROTEIN SIGNALING 11"/>
    <property type="match status" value="1"/>
</dbReference>
<organism evidence="4">
    <name type="scientific">Homo sapiens</name>
    <name type="common">Human</name>
    <dbReference type="NCBI Taxonomy" id="9606"/>
    <lineage>
        <taxon>Eukaryota</taxon>
        <taxon>Metazoa</taxon>
        <taxon>Chordata</taxon>
        <taxon>Craniata</taxon>
        <taxon>Vertebrata</taxon>
        <taxon>Euteleostomi</taxon>
        <taxon>Mammalia</taxon>
        <taxon>Eutheria</taxon>
        <taxon>Euarchontoglires</taxon>
        <taxon>Primates</taxon>
        <taxon>Haplorrhini</taxon>
        <taxon>Catarrhini</taxon>
        <taxon>Hominidae</taxon>
        <taxon>Homo</taxon>
    </lineage>
</organism>
<evidence type="ECO:0000256" key="2">
    <source>
        <dbReference type="SAM" id="MobiDB-lite"/>
    </source>
</evidence>
<proteinExistence type="evidence at transcript level"/>
<sequence length="272" mass="29596">GRAELAPLQAVPVLPAIYLAKKNIRKRGTLVDYEKDCYDRLHKKINHAWDLVLMQAREQLRAAKQRSKGDRLVIACQEQTYWLVNRPPPGAPDVLEQGPGRGSCAASRVLMVSPCVRAGRPLTLHTGCTLLDAPWDCPSVRHLVHPEGTWCSLPKPLLTPGHSLFPRPLLTLAFSPLPPAALGAGKWSGGDEGAGGEEGGSSPEQYQGLLGIGGVTSRVTASDRPQQIQQPPSRWRPPEPEGPDQREHLSPAAAKPFVQTSPIQTQHLERCT</sequence>
<dbReference type="InterPro" id="IPR040759">
    <property type="entry name" value="RGS_DHEX"/>
</dbReference>
<dbReference type="AlphaFoldDB" id="Q59F78"/>
<dbReference type="Pfam" id="PF18148">
    <property type="entry name" value="RGS_DHEX"/>
    <property type="match status" value="1"/>
</dbReference>
<feature type="compositionally biased region" description="Polar residues" evidence="2">
    <location>
        <begin position="217"/>
        <end position="232"/>
    </location>
</feature>
<evidence type="ECO:0000313" key="4">
    <source>
        <dbReference type="EMBL" id="BAD92819.1"/>
    </source>
</evidence>
<feature type="region of interest" description="Disordered" evidence="2">
    <location>
        <begin position="184"/>
        <end position="272"/>
    </location>
</feature>
<evidence type="ECO:0000256" key="1">
    <source>
        <dbReference type="ARBA" id="ARBA00022700"/>
    </source>
</evidence>
<dbReference type="GO" id="GO:0008277">
    <property type="term" value="P:regulation of G protein-coupled receptor signaling pathway"/>
    <property type="evidence" value="ECO:0007669"/>
    <property type="project" value="InterPro"/>
</dbReference>
<dbReference type="PANTHER" id="PTHR45746">
    <property type="entry name" value="LP21163P"/>
    <property type="match status" value="1"/>
</dbReference>
<feature type="compositionally biased region" description="Gly residues" evidence="2">
    <location>
        <begin position="186"/>
        <end position="199"/>
    </location>
</feature>
<protein>
    <submittedName>
        <fullName evidence="4">Regulator of G-protein signalling 11 isoform 1 variant</fullName>
    </submittedName>
</protein>
<evidence type="ECO:0000259" key="3">
    <source>
        <dbReference type="Pfam" id="PF18148"/>
    </source>
</evidence>
<dbReference type="EMBL" id="AB209582">
    <property type="protein sequence ID" value="BAD92819.1"/>
    <property type="molecule type" value="mRNA"/>
</dbReference>
<feature type="non-terminal residue" evidence="4">
    <location>
        <position position="1"/>
    </location>
</feature>
<dbReference type="Gene3D" id="1.10.1240.60">
    <property type="match status" value="1"/>
</dbReference>
<dbReference type="GO" id="GO:0009968">
    <property type="term" value="P:negative regulation of signal transduction"/>
    <property type="evidence" value="ECO:0007669"/>
    <property type="project" value="UniProtKB-KW"/>
</dbReference>
<feature type="compositionally biased region" description="Basic and acidic residues" evidence="2">
    <location>
        <begin position="236"/>
        <end position="249"/>
    </location>
</feature>
<dbReference type="InterPro" id="IPR047017">
    <property type="entry name" value="RGS6/7/9/11_DHEX_sf"/>
</dbReference>
<keyword evidence="1" id="KW-0734">Signal transduction inhibitor</keyword>
<accession>Q59F78</accession>